<dbReference type="InterPro" id="IPR023324">
    <property type="entry name" value="BH2638-like_sf"/>
</dbReference>
<dbReference type="NCBIfam" id="NF003353">
    <property type="entry name" value="PRK04387.1"/>
    <property type="match status" value="1"/>
</dbReference>
<evidence type="ECO:0000313" key="3">
    <source>
        <dbReference type="Proteomes" id="UP000441354"/>
    </source>
</evidence>
<dbReference type="InterPro" id="IPR007920">
    <property type="entry name" value="UPF0223"/>
</dbReference>
<gene>
    <name evidence="2" type="ORF">F7732_01475</name>
</gene>
<comment type="caution">
    <text evidence="2">The sequence shown here is derived from an EMBL/GenBank/DDBJ whole genome shotgun (WGS) entry which is preliminary data.</text>
</comment>
<evidence type="ECO:0000256" key="1">
    <source>
        <dbReference type="HAMAP-Rule" id="MF_01041"/>
    </source>
</evidence>
<evidence type="ECO:0000313" key="2">
    <source>
        <dbReference type="EMBL" id="KAB2335264.1"/>
    </source>
</evidence>
<reference evidence="2 3" key="1">
    <citation type="journal article" date="2014" name="Arch. Microbiol.">
        <title>Bacillus mesophilum sp. nov., strain IITR-54T, a novel 4-chlorobiphenyl dechlorinating bacterium.</title>
        <authorList>
            <person name="Manickam N."/>
            <person name="Singh N.K."/>
            <person name="Bajaj A."/>
            <person name="Kumar R.M."/>
            <person name="Kaur G."/>
            <person name="Kaur N."/>
            <person name="Bala M."/>
            <person name="Kumar A."/>
            <person name="Mayilraj S."/>
        </authorList>
    </citation>
    <scope>NUCLEOTIDE SEQUENCE [LARGE SCALE GENOMIC DNA]</scope>
    <source>
        <strain evidence="2 3">IITR-54</strain>
    </source>
</reference>
<sequence>MEYQYPIEHHWKTEEIIDVIQFYQSIERAYEKGIEREELMKSYRRFKEIVPGKSDERNLCNDFEEMSGYSPFRTVKAAKETEAGNVVKMKK</sequence>
<dbReference type="SUPFAM" id="SSF158504">
    <property type="entry name" value="BH2638-like"/>
    <property type="match status" value="1"/>
</dbReference>
<comment type="similarity">
    <text evidence="1">Belongs to the UPF0223 family.</text>
</comment>
<dbReference type="PIRSF" id="PIRSF037260">
    <property type="entry name" value="UPF0223"/>
    <property type="match status" value="1"/>
</dbReference>
<dbReference type="OrthoDB" id="1649074at2"/>
<keyword evidence="3" id="KW-1185">Reference proteome</keyword>
<dbReference type="Proteomes" id="UP000441354">
    <property type="component" value="Unassembled WGS sequence"/>
</dbReference>
<dbReference type="RefSeq" id="WP_066447037.1">
    <property type="nucleotide sequence ID" value="NZ_WBOT01000001.1"/>
</dbReference>
<protein>
    <recommendedName>
        <fullName evidence="1">UPF0223 protein F7732_01475</fullName>
    </recommendedName>
</protein>
<proteinExistence type="inferred from homology"/>
<organism evidence="2 3">
    <name type="scientific">Bacillus mesophilum</name>
    <dbReference type="NCBI Taxonomy" id="1071718"/>
    <lineage>
        <taxon>Bacteria</taxon>
        <taxon>Bacillati</taxon>
        <taxon>Bacillota</taxon>
        <taxon>Bacilli</taxon>
        <taxon>Bacillales</taxon>
        <taxon>Bacillaceae</taxon>
        <taxon>Bacillus</taxon>
    </lineage>
</organism>
<name>A0A7V7RPM3_9BACI</name>
<accession>A0A7V7RPM3</accession>
<dbReference type="HAMAP" id="MF_01041">
    <property type="entry name" value="UPF0223"/>
    <property type="match status" value="1"/>
</dbReference>
<dbReference type="EMBL" id="WBOT01000001">
    <property type="protein sequence ID" value="KAB2335264.1"/>
    <property type="molecule type" value="Genomic_DNA"/>
</dbReference>
<dbReference type="AlphaFoldDB" id="A0A7V7RPM3"/>
<dbReference type="Gene3D" id="1.10.220.80">
    <property type="entry name" value="BH2638-like"/>
    <property type="match status" value="1"/>
</dbReference>
<dbReference type="Pfam" id="PF05256">
    <property type="entry name" value="UPF0223"/>
    <property type="match status" value="1"/>
</dbReference>